<keyword evidence="3" id="KW-0808">Transferase</keyword>
<evidence type="ECO:0000259" key="10">
    <source>
        <dbReference type="SMART" id="SM00563"/>
    </source>
</evidence>
<dbReference type="Pfam" id="PF01553">
    <property type="entry name" value="Acyltransferase"/>
    <property type="match status" value="1"/>
</dbReference>
<dbReference type="GO" id="GO:0004366">
    <property type="term" value="F:glycerol-3-phosphate O-acyltransferase activity"/>
    <property type="evidence" value="ECO:0007669"/>
    <property type="project" value="TreeGrafter"/>
</dbReference>
<dbReference type="STRING" id="174720.A0A0N5BRX3"/>
<sequence length="449" mass="52367">MIFFQGSFLGVIYDYLLLIFICYITRVITIAASIDFSYLNEVYFYIIDCIHDFLEADCPQTNFDIDPKKFTNIIDTRKYFKLICSKKEEKQTFLNNLVLKEDKEKDHFVFDTGNNLLISGIEAIIEDDVVTLLEHHPEYQRFQSPFNPDNLKGPLQKIIAYTIIIYKFTFLLPIRVLFITTAILSFIASWAYGNYRKLTTFELKWIGKFGCSLMLASVGSYVKFHNRENKPFAPGFIAANHMSFTDVFPLYTDVDLDDKNVLQVTGQKGKGLVKMFQQVVSSILPTHWLNRHMTSERRRFLEKILREAKTQALILIFPEGYCSNNRSVLQFRKSIFVDNVNIYPVVFKQNSKYNDIFWYEDIFGHLMLRQLTSLGVIYEVYYLPKVTKQANENEAGFAYRVSEIISSKLGTTPSLWGGEHIYKKDNKEKVKDDIRRAILFACKCKYNLT</sequence>
<dbReference type="SUPFAM" id="SSF69593">
    <property type="entry name" value="Glycerol-3-phosphate (1)-acyltransferase"/>
    <property type="match status" value="1"/>
</dbReference>
<evidence type="ECO:0000256" key="9">
    <source>
        <dbReference type="SAM" id="Phobius"/>
    </source>
</evidence>
<organism evidence="11 12">
    <name type="scientific">Strongyloides papillosus</name>
    <name type="common">Intestinal threadworm</name>
    <dbReference type="NCBI Taxonomy" id="174720"/>
    <lineage>
        <taxon>Eukaryota</taxon>
        <taxon>Metazoa</taxon>
        <taxon>Ecdysozoa</taxon>
        <taxon>Nematoda</taxon>
        <taxon>Chromadorea</taxon>
        <taxon>Rhabditida</taxon>
        <taxon>Tylenchina</taxon>
        <taxon>Panagrolaimomorpha</taxon>
        <taxon>Strongyloidoidea</taxon>
        <taxon>Strongyloididae</taxon>
        <taxon>Strongyloides</taxon>
    </lineage>
</organism>
<keyword evidence="4 9" id="KW-0812">Transmembrane</keyword>
<dbReference type="GO" id="GO:0005783">
    <property type="term" value="C:endoplasmic reticulum"/>
    <property type="evidence" value="ECO:0007669"/>
    <property type="project" value="TreeGrafter"/>
</dbReference>
<evidence type="ECO:0000256" key="8">
    <source>
        <dbReference type="ARBA" id="ARBA00023315"/>
    </source>
</evidence>
<feature type="domain" description="Phospholipid/glycerol acyltransferase" evidence="10">
    <location>
        <begin position="235"/>
        <end position="350"/>
    </location>
</feature>
<keyword evidence="7 9" id="KW-0472">Membrane</keyword>
<keyword evidence="6" id="KW-0443">Lipid metabolism</keyword>
<dbReference type="PANTHER" id="PTHR23063">
    <property type="entry name" value="PHOSPHOLIPID ACYLTRANSFERASE"/>
    <property type="match status" value="1"/>
</dbReference>
<dbReference type="WBParaSite" id="SPAL_0000861800.1">
    <property type="protein sequence ID" value="SPAL_0000861800.1"/>
    <property type="gene ID" value="SPAL_0000861800"/>
</dbReference>
<keyword evidence="11" id="KW-1185">Reference proteome</keyword>
<dbReference type="PANTHER" id="PTHR23063:SF6">
    <property type="entry name" value="PHOSPHOLIPID_GLYCEROL ACYLTRANSFERASE DOMAIN-CONTAINING PROTEIN"/>
    <property type="match status" value="1"/>
</dbReference>
<keyword evidence="5 9" id="KW-1133">Transmembrane helix</keyword>
<proteinExistence type="inferred from homology"/>
<evidence type="ECO:0000256" key="4">
    <source>
        <dbReference type="ARBA" id="ARBA00022692"/>
    </source>
</evidence>
<feature type="transmembrane region" description="Helical" evidence="9">
    <location>
        <begin position="12"/>
        <end position="34"/>
    </location>
</feature>
<evidence type="ECO:0000256" key="6">
    <source>
        <dbReference type="ARBA" id="ARBA00023098"/>
    </source>
</evidence>
<keyword evidence="8" id="KW-0012">Acyltransferase</keyword>
<accession>A0A0N5BRX3</accession>
<evidence type="ECO:0000313" key="12">
    <source>
        <dbReference type="WBParaSite" id="SPAL_0000861800.1"/>
    </source>
</evidence>
<evidence type="ECO:0000256" key="3">
    <source>
        <dbReference type="ARBA" id="ARBA00022679"/>
    </source>
</evidence>
<name>A0A0N5BRX3_STREA</name>
<dbReference type="AlphaFoldDB" id="A0A0N5BRX3"/>
<dbReference type="SMART" id="SM00563">
    <property type="entry name" value="PlsC"/>
    <property type="match status" value="1"/>
</dbReference>
<comment type="similarity">
    <text evidence="2">Belongs to the 1-acyl-sn-glycerol-3-phosphate acyltransferase family.</text>
</comment>
<dbReference type="InterPro" id="IPR002123">
    <property type="entry name" value="Plipid/glycerol_acylTrfase"/>
</dbReference>
<evidence type="ECO:0000256" key="7">
    <source>
        <dbReference type="ARBA" id="ARBA00023136"/>
    </source>
</evidence>
<feature type="transmembrane region" description="Helical" evidence="9">
    <location>
        <begin position="170"/>
        <end position="193"/>
    </location>
</feature>
<evidence type="ECO:0000256" key="5">
    <source>
        <dbReference type="ARBA" id="ARBA00022989"/>
    </source>
</evidence>
<reference evidence="12" key="1">
    <citation type="submission" date="2017-02" db="UniProtKB">
        <authorList>
            <consortium name="WormBaseParasite"/>
        </authorList>
    </citation>
    <scope>IDENTIFICATION</scope>
</reference>
<protein>
    <submittedName>
        <fullName evidence="12">PlsC domain-containing protein</fullName>
    </submittedName>
</protein>
<evidence type="ECO:0000256" key="2">
    <source>
        <dbReference type="ARBA" id="ARBA00008655"/>
    </source>
</evidence>
<comment type="subcellular location">
    <subcellularLocation>
        <location evidence="1">Membrane</location>
    </subcellularLocation>
</comment>
<dbReference type="GO" id="GO:0016020">
    <property type="term" value="C:membrane"/>
    <property type="evidence" value="ECO:0007669"/>
    <property type="project" value="UniProtKB-SubCell"/>
</dbReference>
<dbReference type="Proteomes" id="UP000046392">
    <property type="component" value="Unplaced"/>
</dbReference>
<evidence type="ECO:0000256" key="1">
    <source>
        <dbReference type="ARBA" id="ARBA00004370"/>
    </source>
</evidence>
<dbReference type="GO" id="GO:0019432">
    <property type="term" value="P:triglyceride biosynthetic process"/>
    <property type="evidence" value="ECO:0007669"/>
    <property type="project" value="TreeGrafter"/>
</dbReference>
<evidence type="ECO:0000313" key="11">
    <source>
        <dbReference type="Proteomes" id="UP000046392"/>
    </source>
</evidence>